<dbReference type="InterPro" id="IPR051396">
    <property type="entry name" value="Bact_Antivir_Def_Nuclease"/>
</dbReference>
<name>A0A553BC50_9FLAO</name>
<gene>
    <name evidence="2" type="ORF">FNW11_15480</name>
</gene>
<dbReference type="OrthoDB" id="9792800at2"/>
<proteinExistence type="predicted"/>
<dbReference type="SUPFAM" id="SSF52540">
    <property type="entry name" value="P-loop containing nucleoside triphosphate hydrolases"/>
    <property type="match status" value="1"/>
</dbReference>
<dbReference type="InterPro" id="IPR027417">
    <property type="entry name" value="P-loop_NTPase"/>
</dbReference>
<accession>A0A553BC50</accession>
<dbReference type="Pfam" id="PF13175">
    <property type="entry name" value="AAA_15"/>
    <property type="match status" value="1"/>
</dbReference>
<dbReference type="AlphaFoldDB" id="A0A553BC50"/>
<dbReference type="Gene3D" id="3.40.50.300">
    <property type="entry name" value="P-loop containing nucleotide triphosphate hydrolases"/>
    <property type="match status" value="1"/>
</dbReference>
<dbReference type="InterPro" id="IPR041685">
    <property type="entry name" value="AAA_GajA/Old/RecF-like"/>
</dbReference>
<comment type="caution">
    <text evidence="2">The sequence shown here is derived from an EMBL/GenBank/DDBJ whole genome shotgun (WGS) entry which is preliminary data.</text>
</comment>
<dbReference type="RefSeq" id="WP_144065036.1">
    <property type="nucleotide sequence ID" value="NZ_VJZL01000040.1"/>
</dbReference>
<dbReference type="Proteomes" id="UP000318669">
    <property type="component" value="Unassembled WGS sequence"/>
</dbReference>
<evidence type="ECO:0000313" key="3">
    <source>
        <dbReference type="Proteomes" id="UP000318669"/>
    </source>
</evidence>
<protein>
    <submittedName>
        <fullName evidence="2">AAA family ATPase</fullName>
    </submittedName>
</protein>
<sequence length="593" mass="67939">MKIYDISIKNFRGIKNLQNLKVGDVNSFVGKNDSGKSNILKALDAFFNDKFTAHDVFKGITDDEKTEITIRFETEELINSLALDVEGKINLKKVFSFSSAGRLVKELFYSCNDINSELYSNCWGIKEAEINAYLSSLEIEFSRSGRGVTNISKIEQIDENTQDLGRIEKEYLADEFLKNLKKQYDFFEMPDYSLFDAEQDLNIGSTAFQTQFKPIATQSLQNNSGLTSQIETNVQDDLETEFSIITEFMKRNVPNLEKIKPSVSCNWGNLVKFDLSLKFSEDVFDIPIANKGTGFKRLLMVAYFEYLAQKTTKRYQIFGIEEPETFLHPELQNDLLDSIITLSENSQFFVTTHSPVFAGATKKSNIVVVKKENEISHYFNFENEDHILDVVIKELGIRPNYNLLNDNYRKAVFVEGSGDVKFWEKAFQKINGNFPDDILIIPCGGDQVEFFVNAALCRKINRKFIFILDSDKGAVDYDSKLVNKASLIAKVEELGGEFDVLRKREIENYYSKDAMQRVIGDAFALPTEFIIDDYSDIKEDIKTHILEPSGLNFKTKNNFTVFDEMTKEEWLESAFVIEETTDLEMIIAKILED</sequence>
<evidence type="ECO:0000259" key="1">
    <source>
        <dbReference type="Pfam" id="PF13175"/>
    </source>
</evidence>
<dbReference type="PANTHER" id="PTHR43581">
    <property type="entry name" value="ATP/GTP PHOSPHATASE"/>
    <property type="match status" value="1"/>
</dbReference>
<dbReference type="EMBL" id="VJZL01000040">
    <property type="protein sequence ID" value="TRX05824.1"/>
    <property type="molecule type" value="Genomic_DNA"/>
</dbReference>
<organism evidence="2 3">
    <name type="scientific">Flavobacterium gawalongense</name>
    <dbReference type="NCBI Taxonomy" id="2594432"/>
    <lineage>
        <taxon>Bacteria</taxon>
        <taxon>Pseudomonadati</taxon>
        <taxon>Bacteroidota</taxon>
        <taxon>Flavobacteriia</taxon>
        <taxon>Flavobacteriales</taxon>
        <taxon>Flavobacteriaceae</taxon>
        <taxon>Flavobacterium</taxon>
    </lineage>
</organism>
<dbReference type="PANTHER" id="PTHR43581:SF4">
    <property type="entry name" value="ATP_GTP PHOSPHATASE"/>
    <property type="match status" value="1"/>
</dbReference>
<reference evidence="2 3" key="1">
    <citation type="submission" date="2019-07" db="EMBL/GenBank/DDBJ databases">
        <title>Novel species of Flavobacterium.</title>
        <authorList>
            <person name="Liu Q."/>
            <person name="Xin Y.-H."/>
        </authorList>
    </citation>
    <scope>NUCLEOTIDE SEQUENCE [LARGE SCALE GENOMIC DNA]</scope>
    <source>
        <strain evidence="2 3">GSR22</strain>
    </source>
</reference>
<evidence type="ECO:0000313" key="2">
    <source>
        <dbReference type="EMBL" id="TRX05824.1"/>
    </source>
</evidence>
<feature type="domain" description="Endonuclease GajA/Old nuclease/RecF-like AAA" evidence="1">
    <location>
        <begin position="1"/>
        <end position="358"/>
    </location>
</feature>